<evidence type="ECO:0000313" key="3">
    <source>
        <dbReference type="Proteomes" id="UP000886653"/>
    </source>
</evidence>
<evidence type="ECO:0000313" key="2">
    <source>
        <dbReference type="EMBL" id="KAG0141556.1"/>
    </source>
</evidence>
<comment type="caution">
    <text evidence="2">The sequence shown here is derived from an EMBL/GenBank/DDBJ whole genome shotgun (WGS) entry which is preliminary data.</text>
</comment>
<name>A0A9P6ND74_9BASI</name>
<reference evidence="2" key="1">
    <citation type="submission" date="2013-11" db="EMBL/GenBank/DDBJ databases">
        <title>Genome sequence of the fusiform rust pathogen reveals effectors for host alternation and coevolution with pine.</title>
        <authorList>
            <consortium name="DOE Joint Genome Institute"/>
            <person name="Smith K."/>
            <person name="Pendleton A."/>
            <person name="Kubisiak T."/>
            <person name="Anderson C."/>
            <person name="Salamov A."/>
            <person name="Aerts A."/>
            <person name="Riley R."/>
            <person name="Clum A."/>
            <person name="Lindquist E."/>
            <person name="Ence D."/>
            <person name="Campbell M."/>
            <person name="Kronenberg Z."/>
            <person name="Feau N."/>
            <person name="Dhillon B."/>
            <person name="Hamelin R."/>
            <person name="Burleigh J."/>
            <person name="Smith J."/>
            <person name="Yandell M."/>
            <person name="Nelson C."/>
            <person name="Grigoriev I."/>
            <person name="Davis J."/>
        </authorList>
    </citation>
    <scope>NUCLEOTIDE SEQUENCE</scope>
    <source>
        <strain evidence="2">G11</strain>
    </source>
</reference>
<dbReference type="EMBL" id="MU167381">
    <property type="protein sequence ID" value="KAG0141556.1"/>
    <property type="molecule type" value="Genomic_DNA"/>
</dbReference>
<protein>
    <submittedName>
        <fullName evidence="2">Uncharacterized protein</fullName>
    </submittedName>
</protein>
<dbReference type="AlphaFoldDB" id="A0A9P6ND74"/>
<keyword evidence="3" id="KW-1185">Reference proteome</keyword>
<sequence length="65" mass="7207">MPSQPLVNKSKHLLKDQDLANPSGFTPLPDELGEEGDMQSDSRKYSTEEEEDSPPFINISVKGTM</sequence>
<organism evidence="2 3">
    <name type="scientific">Cronartium quercuum f. sp. fusiforme G11</name>
    <dbReference type="NCBI Taxonomy" id="708437"/>
    <lineage>
        <taxon>Eukaryota</taxon>
        <taxon>Fungi</taxon>
        <taxon>Dikarya</taxon>
        <taxon>Basidiomycota</taxon>
        <taxon>Pucciniomycotina</taxon>
        <taxon>Pucciniomycetes</taxon>
        <taxon>Pucciniales</taxon>
        <taxon>Coleosporiaceae</taxon>
        <taxon>Cronartium</taxon>
    </lineage>
</organism>
<gene>
    <name evidence="2" type="ORF">CROQUDRAFT_98619</name>
</gene>
<evidence type="ECO:0000256" key="1">
    <source>
        <dbReference type="SAM" id="MobiDB-lite"/>
    </source>
</evidence>
<proteinExistence type="predicted"/>
<feature type="region of interest" description="Disordered" evidence="1">
    <location>
        <begin position="1"/>
        <end position="65"/>
    </location>
</feature>
<dbReference type="Proteomes" id="UP000886653">
    <property type="component" value="Unassembled WGS sequence"/>
</dbReference>
<accession>A0A9P6ND74</accession>